<dbReference type="EMBL" id="CYKH01001863">
    <property type="protein sequence ID" value="CUG90770.1"/>
    <property type="molecule type" value="Genomic_DNA"/>
</dbReference>
<name>A0A0S4JKJ3_BODSA</name>
<dbReference type="Pfam" id="PF00996">
    <property type="entry name" value="GDI"/>
    <property type="match status" value="2"/>
</dbReference>
<organism evidence="3 4">
    <name type="scientific">Bodo saltans</name>
    <name type="common">Flagellated protozoan</name>
    <dbReference type="NCBI Taxonomy" id="75058"/>
    <lineage>
        <taxon>Eukaryota</taxon>
        <taxon>Discoba</taxon>
        <taxon>Euglenozoa</taxon>
        <taxon>Kinetoplastea</taxon>
        <taxon>Metakinetoplastina</taxon>
        <taxon>Eubodonida</taxon>
        <taxon>Bodonidae</taxon>
        <taxon>Bodo</taxon>
    </lineage>
</organism>
<protein>
    <submittedName>
        <fullName evidence="3">Methyltransferase, putative</fullName>
    </submittedName>
</protein>
<dbReference type="GO" id="GO:0016192">
    <property type="term" value="P:vesicle-mediated transport"/>
    <property type="evidence" value="ECO:0007669"/>
    <property type="project" value="TreeGrafter"/>
</dbReference>
<dbReference type="SUPFAM" id="SSF53335">
    <property type="entry name" value="S-adenosyl-L-methionine-dependent methyltransferases"/>
    <property type="match status" value="1"/>
</dbReference>
<dbReference type="SUPFAM" id="SSF51905">
    <property type="entry name" value="FAD/NAD(P)-binding domain"/>
    <property type="match status" value="1"/>
</dbReference>
<accession>A0A0S4JKJ3</accession>
<dbReference type="GO" id="GO:0005634">
    <property type="term" value="C:nucleus"/>
    <property type="evidence" value="ECO:0007669"/>
    <property type="project" value="TreeGrafter"/>
</dbReference>
<dbReference type="PANTHER" id="PTHR11787">
    <property type="entry name" value="RAB GDP-DISSOCIATION INHIBITOR"/>
    <property type="match status" value="1"/>
</dbReference>
<evidence type="ECO:0000313" key="3">
    <source>
        <dbReference type="EMBL" id="CUG90770.1"/>
    </source>
</evidence>
<dbReference type="GO" id="GO:0007264">
    <property type="term" value="P:small GTPase-mediated signal transduction"/>
    <property type="evidence" value="ECO:0007669"/>
    <property type="project" value="InterPro"/>
</dbReference>
<dbReference type="OrthoDB" id="46564at2759"/>
<keyword evidence="3" id="KW-0489">Methyltransferase</keyword>
<dbReference type="InterPro" id="IPR019410">
    <property type="entry name" value="Methyltransf_16"/>
</dbReference>
<feature type="compositionally biased region" description="Pro residues" evidence="2">
    <location>
        <begin position="868"/>
        <end position="879"/>
    </location>
</feature>
<dbReference type="PANTHER" id="PTHR11787:SF4">
    <property type="entry name" value="CHM, RAB ESCORT PROTEIN 1"/>
    <property type="match status" value="1"/>
</dbReference>
<gene>
    <name evidence="3" type="ORF">BSAL_28710</name>
</gene>
<keyword evidence="4" id="KW-1185">Reference proteome</keyword>
<dbReference type="VEuPathDB" id="TriTrypDB:BSAL_28710"/>
<dbReference type="Pfam" id="PF10294">
    <property type="entry name" value="Methyltransf_16"/>
    <property type="match status" value="1"/>
</dbReference>
<dbReference type="GO" id="GO:0005092">
    <property type="term" value="F:GDP-dissociation inhibitor activity"/>
    <property type="evidence" value="ECO:0007669"/>
    <property type="project" value="InterPro"/>
</dbReference>
<dbReference type="Gene3D" id="3.50.50.60">
    <property type="entry name" value="FAD/NAD(P)-binding domain"/>
    <property type="match status" value="1"/>
</dbReference>
<feature type="region of interest" description="Disordered" evidence="2">
    <location>
        <begin position="855"/>
        <end position="879"/>
    </location>
</feature>
<evidence type="ECO:0000256" key="1">
    <source>
        <dbReference type="ARBA" id="ARBA00005593"/>
    </source>
</evidence>
<dbReference type="GO" id="GO:0005968">
    <property type="term" value="C:Rab-protein geranylgeranyltransferase complex"/>
    <property type="evidence" value="ECO:0007669"/>
    <property type="project" value="TreeGrafter"/>
</dbReference>
<dbReference type="InterPro" id="IPR029063">
    <property type="entry name" value="SAM-dependent_MTases_sf"/>
</dbReference>
<dbReference type="PRINTS" id="PR00891">
    <property type="entry name" value="RABGDIREP"/>
</dbReference>
<dbReference type="GO" id="GO:0008168">
    <property type="term" value="F:methyltransferase activity"/>
    <property type="evidence" value="ECO:0007669"/>
    <property type="project" value="UniProtKB-KW"/>
</dbReference>
<comment type="similarity">
    <text evidence="1">Belongs to the Rab GDI family.</text>
</comment>
<sequence length="911" mass="100691">MSADEDFEEGCFGDMFGNEAEAVEAQVKPDIEFKVDRNVWMNEGVPVDEKKYASFWPTRQEEAAPEVGGSLATKELTLYQKDKHHSLWGHKIWNAAKYLSKKMEKKDIPVAGLSVLELGAGLGVPAVVAHQLGARVTVTTDYPDEDLLSILRKNVASNRLQDAPSSTVFEAKPLLWGNREQMEECLDLVGNGCGFDVLILSDIVFNHVCHEDLLRTVATCLAKDRRAAAYCAFSHHRPRKVDDDLSFFEKAKPYGLSWEKIDEEIYPLMFPDDPGPAEVRAPIHCFKLQHIFDDAGPPVDYNVDYDVVVQGTGLTETLLSAALSRHGLRVLHLDNETSYGGAFNTLDPAALAQFVTNKCRDGEVLRNVLSGSQPDDDDAEHISPDLAAIRKQPHLARRFLVDAVPLMFLGRGELVTTLVDSEAARNMEFQNVDRVLLATFAKDVNSLRLHRMPLSRSEVFASKEFSPMEMRRLMKFVKDVEATLAESEHATTSSSSDNAAAAMNNFAEAATVEDKNFPGFLRRKYQLSSKSVNLLTMFGSLQQSNEPVEPNATTIGHTVVQPSVNLLRTFLTSVGRFGGDTPFLVANYGSAELPQNMCRMSAVWNATFILRRYVTHTWRTDRKAFVTLSNHQRIETKALVTPLSSATPRVQFSRCAMILAKPMITWQLLREQLQDVAADESEEELRQQTVPIVLLAAGMKADGSGDSATLDDSDVIPVHIHQFGYATMQAPHGQNVVVHFTADANNCSVQTLKTFCDKWIRSAGLADEDVWLHTAFTLGDDVELVNGNVVIGRGEETEATPQDHVFRVAPLMGSIDDGAYLREAKRVFENVVAHCETFGFDPWSRVPFPGGLNNKTTTANDAVEKSVKPPPPFLPPPPEEIAAQTAIIGEHDCDAAILADAAKQLELNNQA</sequence>
<dbReference type="GO" id="GO:0032259">
    <property type="term" value="P:methylation"/>
    <property type="evidence" value="ECO:0007669"/>
    <property type="project" value="UniProtKB-KW"/>
</dbReference>
<dbReference type="Gene3D" id="1.10.405.10">
    <property type="entry name" value="Guanine Nucleotide Dissociation Inhibitor, domain 1"/>
    <property type="match status" value="1"/>
</dbReference>
<dbReference type="GO" id="GO:0005829">
    <property type="term" value="C:cytosol"/>
    <property type="evidence" value="ECO:0007669"/>
    <property type="project" value="TreeGrafter"/>
</dbReference>
<keyword evidence="3" id="KW-0808">Transferase</keyword>
<dbReference type="Gene3D" id="3.30.519.10">
    <property type="entry name" value="Guanine Nucleotide Dissociation Inhibitor, domain 2"/>
    <property type="match status" value="1"/>
</dbReference>
<evidence type="ECO:0000256" key="2">
    <source>
        <dbReference type="SAM" id="MobiDB-lite"/>
    </source>
</evidence>
<dbReference type="AlphaFoldDB" id="A0A0S4JKJ3"/>
<dbReference type="Gene3D" id="3.40.50.150">
    <property type="entry name" value="Vaccinia Virus protein VP39"/>
    <property type="match status" value="1"/>
</dbReference>
<dbReference type="Proteomes" id="UP000051952">
    <property type="component" value="Unassembled WGS sequence"/>
</dbReference>
<dbReference type="InterPro" id="IPR036188">
    <property type="entry name" value="FAD/NAD-bd_sf"/>
</dbReference>
<reference evidence="4" key="1">
    <citation type="submission" date="2015-09" db="EMBL/GenBank/DDBJ databases">
        <authorList>
            <consortium name="Pathogen Informatics"/>
        </authorList>
    </citation>
    <scope>NUCLEOTIDE SEQUENCE [LARGE SCALE GENOMIC DNA]</scope>
    <source>
        <strain evidence="4">Lake Konstanz</strain>
    </source>
</reference>
<proteinExistence type="inferred from homology"/>
<evidence type="ECO:0000313" key="4">
    <source>
        <dbReference type="Proteomes" id="UP000051952"/>
    </source>
</evidence>
<dbReference type="InterPro" id="IPR018203">
    <property type="entry name" value="GDP_dissociation_inhibitor"/>
</dbReference>